<feature type="compositionally biased region" description="Basic residues" evidence="2">
    <location>
        <begin position="83"/>
        <end position="98"/>
    </location>
</feature>
<dbReference type="STRING" id="1569628.A0A316UKL9"/>
<feature type="compositionally biased region" description="Polar residues" evidence="2">
    <location>
        <begin position="336"/>
        <end position="352"/>
    </location>
</feature>
<feature type="region of interest" description="Disordered" evidence="2">
    <location>
        <begin position="1"/>
        <end position="110"/>
    </location>
</feature>
<feature type="region of interest" description="Disordered" evidence="2">
    <location>
        <begin position="563"/>
        <end position="582"/>
    </location>
</feature>
<feature type="compositionally biased region" description="Low complexity" evidence="2">
    <location>
        <begin position="976"/>
        <end position="990"/>
    </location>
</feature>
<feature type="compositionally biased region" description="Polar residues" evidence="2">
    <location>
        <begin position="1321"/>
        <end position="1331"/>
    </location>
</feature>
<feature type="coiled-coil region" evidence="1">
    <location>
        <begin position="582"/>
        <end position="609"/>
    </location>
</feature>
<evidence type="ECO:0000313" key="4">
    <source>
        <dbReference type="Proteomes" id="UP000245884"/>
    </source>
</evidence>
<feature type="region of interest" description="Disordered" evidence="2">
    <location>
        <begin position="228"/>
        <end position="392"/>
    </location>
</feature>
<feature type="region of interest" description="Disordered" evidence="2">
    <location>
        <begin position="905"/>
        <end position="948"/>
    </location>
</feature>
<feature type="region of interest" description="Disordered" evidence="2">
    <location>
        <begin position="976"/>
        <end position="1058"/>
    </location>
</feature>
<feature type="compositionally biased region" description="Acidic residues" evidence="2">
    <location>
        <begin position="1773"/>
        <end position="1786"/>
    </location>
</feature>
<feature type="compositionally biased region" description="Pro residues" evidence="2">
    <location>
        <begin position="1383"/>
        <end position="1392"/>
    </location>
</feature>
<feature type="region of interest" description="Disordered" evidence="2">
    <location>
        <begin position="1463"/>
        <end position="1482"/>
    </location>
</feature>
<feature type="compositionally biased region" description="Polar residues" evidence="2">
    <location>
        <begin position="782"/>
        <end position="792"/>
    </location>
</feature>
<feature type="region of interest" description="Disordered" evidence="2">
    <location>
        <begin position="1173"/>
        <end position="1399"/>
    </location>
</feature>
<feature type="region of interest" description="Disordered" evidence="2">
    <location>
        <begin position="183"/>
        <end position="204"/>
    </location>
</feature>
<gene>
    <name evidence="3" type="ORF">BDZ90DRAFT_233830</name>
</gene>
<feature type="compositionally biased region" description="Low complexity" evidence="2">
    <location>
        <begin position="1300"/>
        <end position="1320"/>
    </location>
</feature>
<keyword evidence="4" id="KW-1185">Reference proteome</keyword>
<sequence>MTWTQQPDNVESHHHYPSSSQAMDLLNPRHHFSSSSRHRRNSTSAASASTSPSPRLRHSPLLSQGNVSDSTDSILTDPSAAHQQHRLRKSKSKSRLLSKQRSSGELSTKSASAAAAAAVTGNGGSPALEGGHTLAKSRSGSFFGLLRPVSSKQRMNASWIPTEPMPQLQAVHGVENANVNGSKARQPSELVASRQPATDVASNGAQGLIPLPSFEGIGSFDVSHWSQPDAVSNEQTQSTSSTMPTSSKPSIARSQAMARDTSSNLDIPSDGPPGSAMYATAPPSIAGTDTPSGHDSPALDAERKINSASASRGPSFADDTPRPAQASDEDARDAGPSSNARVWQRAVSQEAATTAAGIHSGEPSSSLSGSGSVATPSTSLKEIRRKAAQRASALPALDVSAADGIAVPASSSLGVSSSPSRARYSGLSPRSAGGGNMLGDESDGDEANRELMDEDLEDDLPNTRRARRNDRRMTMMDFLSAEPPASSSAPAPRSASGPTLSVARGAAGGPSSLVVPGPSSSPNRPRPRPVSMVASSPVRERDASPSGGGAGMSAMEFLAATEPPTATAASHDSPLESRQSAADQLRAIAKAQEKEARRKKREEQRAREVTLSIDPMVDTVNMFGSTQTSANYSLSGHVLVTVPRPQRSADPSRPVTVKSLTLTFSGFSTYADLSGRYSGIKLCEVPQELLADDATLPLASDLEADETTSNEPLRYKIQFDLNIPGWLPGSAYSRFGATFYCVGASAVVLNAQGAPSTVTTERHNLTAEPESMMVGEHGELLPTTSSPTQHVQQLPDLDLGGSSSQRNRGRESWLSKRAKQLSLKARTSSTSANESGEQQRNVSGGSLVPPHRPSLSARLDGGGTKRQADGTLLVKSNKYLIVVRRCRDVIPVPVARLAVVGDSLPAGAQDPPPARQQAESQQPPQPVREQRELPPVPEATPAPASTTLGPAVVAQSTPTFSSTSTPAMAPAIEPAAAPTTVSAPQPAVPDRAPPAPLPIAPSALNGPTDPSKQAMAARHPPPPPVRTSSAMGATHEFGAQPGSNTDNAASSTNNGAPPMRHFLHRPILHPPIDSGIEEGDGLPFSLTISVPSHIQVQNAEILTFGIQVEVGRTPGWTKVRELGGLRLRDMELMCTQSERHTSVPSRTFCATFPVPPEPKIKAVELPVLPAYTPPMGNRPVESSQEVRVRSAYDPEPMRSHLALLDSGRRLTSEENDVERVRSNVVGPPPSFQQKDKEREGQQGTSAEAGDRKGKGKEKGNRRKSLVPVGGNNGSGSGSAGPSRTHGGVATPPPPVPPLPTAVEQTSSSSSAAASQSTASTIRSEGLQTQQRELFADAQGRRGSSSIVRGASPSRAPAAEGPAPALAQPQSSSLPLAPAGAPTPRRPSGPPLAIPQVTTASGAVLQSSAPLSASVSVGNGSSSSSNSPTTPRRTGRGRRAYEAAVRGLSTFATAVMEGGYEEGASGNAGNGSGPNGSAVIGSNGGIGGGLDQLDVDQPRATYNFSGDDSHGVDLTKGRIRMTVNLPLVPSSASAARREGTPQLLSDYESPHMRIRHKLKVKLGFGFGAKPLGGEGEWGQALVMCVPVRFTEAPPREVREQFAPMPITVTTSGQDSEDGGPGRTTLQPPMISMGAPGDAPVLPAYTQLFRDDGSRLNEAEDLPAYPGPRQAIPAPAAAVPAGGRPALPHRGSVTGPMTPRLGTRVASLGDLTAAAATASSSAAMPQSPGPSAVIAGFNSLAPESVVDEAIRGITDPDESLAAMREQERELRELSAGEEEDGEDDDAENREEVAVARPQRPTLGSRAPTTLVEMGTASNVGFASAAEDGGNGDAGDDTVIVGEAGHEDEDRVREMEEELGI</sequence>
<feature type="region of interest" description="Disordered" evidence="2">
    <location>
        <begin position="778"/>
        <end position="867"/>
    </location>
</feature>
<evidence type="ECO:0000256" key="2">
    <source>
        <dbReference type="SAM" id="MobiDB-lite"/>
    </source>
</evidence>
<feature type="compositionally biased region" description="Low complexity" evidence="2">
    <location>
        <begin position="1042"/>
        <end position="1056"/>
    </location>
</feature>
<dbReference type="GeneID" id="37028603"/>
<feature type="compositionally biased region" description="Low complexity" evidence="2">
    <location>
        <begin position="1412"/>
        <end position="1431"/>
    </location>
</feature>
<evidence type="ECO:0000256" key="1">
    <source>
        <dbReference type="SAM" id="Coils"/>
    </source>
</evidence>
<feature type="region of interest" description="Disordered" evidence="2">
    <location>
        <begin position="409"/>
        <end position="552"/>
    </location>
</feature>
<organism evidence="3 4">
    <name type="scientific">Jaminaea rosea</name>
    <dbReference type="NCBI Taxonomy" id="1569628"/>
    <lineage>
        <taxon>Eukaryota</taxon>
        <taxon>Fungi</taxon>
        <taxon>Dikarya</taxon>
        <taxon>Basidiomycota</taxon>
        <taxon>Ustilaginomycotina</taxon>
        <taxon>Exobasidiomycetes</taxon>
        <taxon>Microstromatales</taxon>
        <taxon>Microstromatales incertae sedis</taxon>
        <taxon>Jaminaea</taxon>
    </lineage>
</organism>
<feature type="compositionally biased region" description="Low complexity" evidence="2">
    <location>
        <begin position="1671"/>
        <end position="1686"/>
    </location>
</feature>
<feature type="region of interest" description="Disordered" evidence="2">
    <location>
        <begin position="1756"/>
        <end position="1858"/>
    </location>
</feature>
<feature type="compositionally biased region" description="Low complexity" evidence="2">
    <location>
        <begin position="475"/>
        <end position="498"/>
    </location>
</feature>
<feature type="compositionally biased region" description="Low complexity" evidence="2">
    <location>
        <begin position="1348"/>
        <end position="1369"/>
    </location>
</feature>
<accession>A0A316UKL9</accession>
<feature type="compositionally biased region" description="Basic and acidic residues" evidence="2">
    <location>
        <begin position="1184"/>
        <end position="1198"/>
    </location>
</feature>
<feature type="region of interest" description="Disordered" evidence="2">
    <location>
        <begin position="1604"/>
        <end position="1624"/>
    </location>
</feature>
<dbReference type="RefSeq" id="XP_025360428.1">
    <property type="nucleotide sequence ID" value="XM_025506780.1"/>
</dbReference>
<feature type="compositionally biased region" description="Polar residues" evidence="2">
    <location>
        <begin position="825"/>
        <end position="844"/>
    </location>
</feature>
<feature type="compositionally biased region" description="Low complexity" evidence="2">
    <location>
        <begin position="42"/>
        <end position="54"/>
    </location>
</feature>
<dbReference type="EMBL" id="KZ819674">
    <property type="protein sequence ID" value="PWN25816.1"/>
    <property type="molecule type" value="Genomic_DNA"/>
</dbReference>
<feature type="region of interest" description="Disordered" evidence="2">
    <location>
        <begin position="1412"/>
        <end position="1438"/>
    </location>
</feature>
<evidence type="ECO:0000313" key="3">
    <source>
        <dbReference type="EMBL" id="PWN25816.1"/>
    </source>
</evidence>
<keyword evidence="1" id="KW-0175">Coiled coil</keyword>
<feature type="region of interest" description="Disordered" evidence="2">
    <location>
        <begin position="1671"/>
        <end position="1696"/>
    </location>
</feature>
<dbReference type="Proteomes" id="UP000245884">
    <property type="component" value="Unassembled WGS sequence"/>
</dbReference>
<dbReference type="OrthoDB" id="1638493at2759"/>
<feature type="compositionally biased region" description="Low complexity" evidence="2">
    <location>
        <begin position="360"/>
        <end position="372"/>
    </location>
</feature>
<feature type="compositionally biased region" description="Basic and acidic residues" evidence="2">
    <location>
        <begin position="1762"/>
        <end position="1772"/>
    </location>
</feature>
<name>A0A316UKL9_9BASI</name>
<feature type="compositionally biased region" description="Low complexity" evidence="2">
    <location>
        <begin position="409"/>
        <end position="420"/>
    </location>
</feature>
<feature type="compositionally biased region" description="Polar residues" evidence="2">
    <location>
        <begin position="61"/>
        <end position="76"/>
    </location>
</feature>
<feature type="compositionally biased region" description="Basic and acidic residues" evidence="2">
    <location>
        <begin position="1248"/>
        <end position="1258"/>
    </location>
</feature>
<feature type="compositionally biased region" description="Pro residues" evidence="2">
    <location>
        <begin position="1290"/>
        <end position="1299"/>
    </location>
</feature>
<reference evidence="3 4" key="1">
    <citation type="journal article" date="2018" name="Mol. Biol. Evol.">
        <title>Broad Genomic Sampling Reveals a Smut Pathogenic Ancestry of the Fungal Clade Ustilaginomycotina.</title>
        <authorList>
            <person name="Kijpornyongpan T."/>
            <person name="Mondo S.J."/>
            <person name="Barry K."/>
            <person name="Sandor L."/>
            <person name="Lee J."/>
            <person name="Lipzen A."/>
            <person name="Pangilinan J."/>
            <person name="LaButti K."/>
            <person name="Hainaut M."/>
            <person name="Henrissat B."/>
            <person name="Grigoriev I.V."/>
            <person name="Spatafora J.W."/>
            <person name="Aime M.C."/>
        </authorList>
    </citation>
    <scope>NUCLEOTIDE SEQUENCE [LARGE SCALE GENOMIC DNA]</scope>
    <source>
        <strain evidence="3 4">MCA 5214</strain>
    </source>
</reference>
<feature type="compositionally biased region" description="Basic residues" evidence="2">
    <location>
        <begin position="28"/>
        <end position="41"/>
    </location>
</feature>
<feature type="compositionally biased region" description="Low complexity" evidence="2">
    <location>
        <begin position="235"/>
        <end position="250"/>
    </location>
</feature>
<protein>
    <submittedName>
        <fullName evidence="3">Uncharacterized protein</fullName>
    </submittedName>
</protein>
<feature type="compositionally biased region" description="Basic and acidic residues" evidence="2">
    <location>
        <begin position="1206"/>
        <end position="1221"/>
    </location>
</feature>
<feature type="compositionally biased region" description="Basic and acidic residues" evidence="2">
    <location>
        <begin position="1841"/>
        <end position="1851"/>
    </location>
</feature>
<proteinExistence type="predicted"/>
<feature type="compositionally biased region" description="Low complexity" evidence="2">
    <location>
        <begin position="509"/>
        <end position="523"/>
    </location>
</feature>